<evidence type="ECO:0000256" key="7">
    <source>
        <dbReference type="ARBA" id="ARBA00023125"/>
    </source>
</evidence>
<feature type="compositionally biased region" description="Pro residues" evidence="9">
    <location>
        <begin position="102"/>
        <end position="116"/>
    </location>
</feature>
<evidence type="ECO:0000256" key="5">
    <source>
        <dbReference type="ARBA" id="ARBA00022705"/>
    </source>
</evidence>
<accession>A0ABD2JUG6</accession>
<dbReference type="GO" id="GO:0006260">
    <property type="term" value="P:DNA replication"/>
    <property type="evidence" value="ECO:0007669"/>
    <property type="project" value="UniProtKB-KW"/>
</dbReference>
<reference evidence="11 12" key="1">
    <citation type="submission" date="2024-10" db="EMBL/GenBank/DDBJ databases">
        <authorList>
            <person name="Kim D."/>
        </authorList>
    </citation>
    <scope>NUCLEOTIDE SEQUENCE [LARGE SCALE GENOMIC DNA]</scope>
    <source>
        <strain evidence="11">Taebaek</strain>
    </source>
</reference>
<dbReference type="Gene3D" id="1.10.287.690">
    <property type="entry name" value="Helix hairpin bin"/>
    <property type="match status" value="1"/>
</dbReference>
<dbReference type="Gene3D" id="3.40.960.10">
    <property type="entry name" value="VSR Endonuclease"/>
    <property type="match status" value="1"/>
</dbReference>
<dbReference type="InterPro" id="IPR043502">
    <property type="entry name" value="DNA/RNA_pol_sf"/>
</dbReference>
<keyword evidence="4" id="KW-0548">Nucleotidyltransferase</keyword>
<name>A0ABD2JUG6_HETSC</name>
<dbReference type="Pfam" id="PF03175">
    <property type="entry name" value="DNA_pol_B_2"/>
    <property type="match status" value="1"/>
</dbReference>
<dbReference type="GO" id="GO:0003677">
    <property type="term" value="F:DNA binding"/>
    <property type="evidence" value="ECO:0007669"/>
    <property type="project" value="UniProtKB-KW"/>
</dbReference>
<comment type="catalytic activity">
    <reaction evidence="8">
        <text>DNA(n) + a 2'-deoxyribonucleoside 5'-triphosphate = DNA(n+1) + diphosphate</text>
        <dbReference type="Rhea" id="RHEA:22508"/>
        <dbReference type="Rhea" id="RHEA-COMP:17339"/>
        <dbReference type="Rhea" id="RHEA-COMP:17340"/>
        <dbReference type="ChEBI" id="CHEBI:33019"/>
        <dbReference type="ChEBI" id="CHEBI:61560"/>
        <dbReference type="ChEBI" id="CHEBI:173112"/>
        <dbReference type="EC" id="2.7.7.7"/>
    </reaction>
</comment>
<keyword evidence="7" id="KW-0238">DNA-binding</keyword>
<organism evidence="11 12">
    <name type="scientific">Heterodera schachtii</name>
    <name type="common">Sugarbeet cyst nematode worm</name>
    <name type="synonym">Tylenchus schachtii</name>
    <dbReference type="NCBI Taxonomy" id="97005"/>
    <lineage>
        <taxon>Eukaryota</taxon>
        <taxon>Metazoa</taxon>
        <taxon>Ecdysozoa</taxon>
        <taxon>Nematoda</taxon>
        <taxon>Chromadorea</taxon>
        <taxon>Rhabditida</taxon>
        <taxon>Tylenchina</taxon>
        <taxon>Tylenchomorpha</taxon>
        <taxon>Tylenchoidea</taxon>
        <taxon>Heteroderidae</taxon>
        <taxon>Heteroderinae</taxon>
        <taxon>Heterodera</taxon>
    </lineage>
</organism>
<feature type="region of interest" description="Disordered" evidence="9">
    <location>
        <begin position="95"/>
        <end position="120"/>
    </location>
</feature>
<comment type="similarity">
    <text evidence="1">Belongs to the DNA polymerase type-B family.</text>
</comment>
<keyword evidence="12" id="KW-1185">Reference proteome</keyword>
<keyword evidence="3" id="KW-0808">Transferase</keyword>
<dbReference type="PANTHER" id="PTHR33568:SF3">
    <property type="entry name" value="DNA-DIRECTED DNA POLYMERASE"/>
    <property type="match status" value="1"/>
</dbReference>
<keyword evidence="6" id="KW-0239">DNA-directed DNA polymerase</keyword>
<protein>
    <recommendedName>
        <fullName evidence="2">DNA-directed DNA polymerase</fullName>
        <ecNumber evidence="2">2.7.7.7</ecNumber>
    </recommendedName>
</protein>
<evidence type="ECO:0000256" key="1">
    <source>
        <dbReference type="ARBA" id="ARBA00005755"/>
    </source>
</evidence>
<dbReference type="GO" id="GO:0042575">
    <property type="term" value="C:DNA polymerase complex"/>
    <property type="evidence" value="ECO:0007669"/>
    <property type="project" value="UniProtKB-ARBA"/>
</dbReference>
<evidence type="ECO:0000256" key="6">
    <source>
        <dbReference type="ARBA" id="ARBA00022932"/>
    </source>
</evidence>
<dbReference type="EC" id="2.7.7.7" evidence="2"/>
<dbReference type="PANTHER" id="PTHR33568">
    <property type="entry name" value="DNA POLYMERASE"/>
    <property type="match status" value="1"/>
</dbReference>
<feature type="domain" description="DNA-directed DNA polymerase family B mitochondria/virus" evidence="10">
    <location>
        <begin position="758"/>
        <end position="885"/>
    </location>
</feature>
<gene>
    <name evidence="11" type="ORF">niasHS_005505</name>
</gene>
<evidence type="ECO:0000256" key="3">
    <source>
        <dbReference type="ARBA" id="ARBA00022679"/>
    </source>
</evidence>
<dbReference type="Proteomes" id="UP001620645">
    <property type="component" value="Unassembled WGS sequence"/>
</dbReference>
<keyword evidence="5" id="KW-0235">DNA replication</keyword>
<dbReference type="Gene3D" id="3.30.420.10">
    <property type="entry name" value="Ribonuclease H-like superfamily/Ribonuclease H"/>
    <property type="match status" value="1"/>
</dbReference>
<dbReference type="InterPro" id="IPR004868">
    <property type="entry name" value="DNA-dir_DNA_pol_B_mt/vir"/>
</dbReference>
<evidence type="ECO:0000256" key="2">
    <source>
        <dbReference type="ARBA" id="ARBA00012417"/>
    </source>
</evidence>
<sequence>MAVGGVSSGTIRKFTSFATFVRFPFGQRRRRIPNSLFPHLPFSSPSIMPFIAPGTFTFLSKDYGEFSTGQFDPNKAYDPNSLAQLSKWRKEFLDGRYGSKQPSPPSTPRSPSPSFPIPVIVGRQMFPGDDGYESEDDEILLPPPPIPPQIAPPPPNVPAVRVQPMHVGQQRLPLKDLPQFDYHPPNVPAVRVQPMHVGQQRLPLRDLPQFDYHPPNVPAVRVQPMQQGHEPLPLRDMPQFDHPPPNVPAIRVQPVQQPITLRDVQLFDNPPPNVPVIRVQPIPQPLPMRDMPQIRHPPRNVTSIWIKLWLLFLSLWVFLQAIHIRQIQRDYAIPQFAHQPPNVPLIFDHPPAIQPVQQPLPLRDVLQFDHPLPHGPPNNPNPPRGLEVIRRLREWRGRPRDPRRLFYALEIARSYQLIGKGITENKFRYLMKTEKKQRELAIELMEKAGISTDDKTFGIQHLEAVQKFWDAQYPDNFRIVAFEMKTPLKPIFKGEGVRRNDICVIRDGGHWDGIKSVSWFFCVKNFCVSCEVTFWTKERHRIECKERCKKCCRMGFGFPCVEDCPEINCDECHRDFYNIQCFEEHKKLACKEYKKCENCGETHNTRNKHSCGEKFCKLCKVNHPGRQCFIKKIQVRPQKAYRIVPYDLETTVDGGEHRPNLVSAARTCNICAGEEKECEICEGPRMITWSVADGFDPMSEFVLWIMGFQRFETVAFAHYAGRFDSHFVLSELTKKETATELMMADLKIYQIKAGRVYFRDFWMLTKLYFPHKYNKNENFGKRLTNLPSLGDYCPDNMKEEEAVKLEEWHNENFQTEFELGEQLKTYCENDVEILMESILKFRRLFLGITGDLDVIKDSVTIAGVVMKIFRAKFLKDRHIPIMPEGGYERAETQSKIAVKYFEWLAQKKGVKVRHACNGGEVEFGGLKVDCVIGAEKKIIEFQGCAFHGCQRCFLPWTVGPNGRTMEENRSRTEIRMEILRKKCKNFSIGEVWECDVNEELKKNKEMKKFFESVPDKGPINPRDAYAGGRTMPFCLYAKATEEVEISIQLFKGYVRIFLKIKVEASGWPAEVKSEDEKRAFIAMYKAKYDINLEYGKIGHNPGLRMIAKLGLNSLWGKFSMRNTLSNTEIVGNMERWMELGRDKTIEFGRPVKISEELSRVVYRKKEAFIKEHKVSNIVLSLWTTSAARIKLYEYMEQVNKEEGSKLLYCDTGV</sequence>
<dbReference type="AlphaFoldDB" id="A0ABD2JUG6"/>
<evidence type="ECO:0000313" key="12">
    <source>
        <dbReference type="Proteomes" id="UP001620645"/>
    </source>
</evidence>
<evidence type="ECO:0000259" key="10">
    <source>
        <dbReference type="Pfam" id="PF03175"/>
    </source>
</evidence>
<evidence type="ECO:0000313" key="11">
    <source>
        <dbReference type="EMBL" id="KAL3094089.1"/>
    </source>
</evidence>
<comment type="caution">
    <text evidence="11">The sequence shown here is derived from an EMBL/GenBank/DDBJ whole genome shotgun (WGS) entry which is preliminary data.</text>
</comment>
<evidence type="ECO:0000256" key="4">
    <source>
        <dbReference type="ARBA" id="ARBA00022695"/>
    </source>
</evidence>
<dbReference type="EMBL" id="JBICCN010000098">
    <property type="protein sequence ID" value="KAL3094089.1"/>
    <property type="molecule type" value="Genomic_DNA"/>
</dbReference>
<dbReference type="GO" id="GO:0003887">
    <property type="term" value="F:DNA-directed DNA polymerase activity"/>
    <property type="evidence" value="ECO:0007669"/>
    <property type="project" value="UniProtKB-KW"/>
</dbReference>
<dbReference type="SUPFAM" id="SSF56672">
    <property type="entry name" value="DNA/RNA polymerases"/>
    <property type="match status" value="1"/>
</dbReference>
<proteinExistence type="inferred from homology"/>
<dbReference type="InterPro" id="IPR036397">
    <property type="entry name" value="RNaseH_sf"/>
</dbReference>
<dbReference type="SUPFAM" id="SSF53098">
    <property type="entry name" value="Ribonuclease H-like"/>
    <property type="match status" value="1"/>
</dbReference>
<evidence type="ECO:0000256" key="9">
    <source>
        <dbReference type="SAM" id="MobiDB-lite"/>
    </source>
</evidence>
<evidence type="ECO:0000256" key="8">
    <source>
        <dbReference type="ARBA" id="ARBA00049244"/>
    </source>
</evidence>
<dbReference type="InterPro" id="IPR012337">
    <property type="entry name" value="RNaseH-like_sf"/>
</dbReference>